<dbReference type="Proteomes" id="UP000305778">
    <property type="component" value="Unassembled WGS sequence"/>
</dbReference>
<feature type="transmembrane region" description="Helical" evidence="2">
    <location>
        <begin position="235"/>
        <end position="258"/>
    </location>
</feature>
<proteinExistence type="predicted"/>
<protein>
    <submittedName>
        <fullName evidence="5">Transglutaminase domain-containing protein</fullName>
    </submittedName>
</protein>
<dbReference type="InterPro" id="IPR021878">
    <property type="entry name" value="TgpA_N"/>
</dbReference>
<evidence type="ECO:0000256" key="2">
    <source>
        <dbReference type="SAM" id="Phobius"/>
    </source>
</evidence>
<evidence type="ECO:0000313" key="6">
    <source>
        <dbReference type="Proteomes" id="UP000305778"/>
    </source>
</evidence>
<feature type="transmembrane region" description="Helical" evidence="2">
    <location>
        <begin position="60"/>
        <end position="76"/>
    </location>
</feature>
<reference evidence="5 6" key="1">
    <citation type="submission" date="2019-04" db="EMBL/GenBank/DDBJ databases">
        <title>Streptomyces oryziradicis sp. nov., a novel actinomycete isolated from rhizosphere soil of rice (Oryza sativa L.).</title>
        <authorList>
            <person name="Li C."/>
        </authorList>
    </citation>
    <scope>NUCLEOTIDE SEQUENCE [LARGE SCALE GENOMIC DNA]</scope>
    <source>
        <strain evidence="5 6">NEAU-C40</strain>
    </source>
</reference>
<accession>A0A4U0SRM2</accession>
<dbReference type="InterPro" id="IPR002931">
    <property type="entry name" value="Transglutaminase-like"/>
</dbReference>
<keyword evidence="6" id="KW-1185">Reference proteome</keyword>
<feature type="chain" id="PRO_5020515810" evidence="3">
    <location>
        <begin position="19"/>
        <end position="838"/>
    </location>
</feature>
<gene>
    <name evidence="5" type="ORF">FCI23_15235</name>
</gene>
<feature type="domain" description="Transglutaminase-like" evidence="4">
    <location>
        <begin position="491"/>
        <end position="561"/>
    </location>
</feature>
<feature type="region of interest" description="Disordered" evidence="1">
    <location>
        <begin position="560"/>
        <end position="607"/>
    </location>
</feature>
<feature type="transmembrane region" description="Helical" evidence="2">
    <location>
        <begin position="166"/>
        <end position="183"/>
    </location>
</feature>
<evidence type="ECO:0000313" key="5">
    <source>
        <dbReference type="EMBL" id="TKA10787.1"/>
    </source>
</evidence>
<organism evidence="5 6">
    <name type="scientific">Actinacidiphila oryziradicis</name>
    <dbReference type="NCBI Taxonomy" id="2571141"/>
    <lineage>
        <taxon>Bacteria</taxon>
        <taxon>Bacillati</taxon>
        <taxon>Actinomycetota</taxon>
        <taxon>Actinomycetes</taxon>
        <taxon>Kitasatosporales</taxon>
        <taxon>Streptomycetaceae</taxon>
        <taxon>Actinacidiphila</taxon>
    </lineage>
</organism>
<keyword evidence="2" id="KW-0472">Membrane</keyword>
<sequence length="838" mass="87448">MSGRARLAVCAAAASVMAACSLLPLVTPTGWILEAVLLVAVQTSVGALTRRAPLPRPVTVLVQTAVSLLLLTLLFARNQALLGLLPGPKVFEHFGQLLNAGGQDVSQYAIPAPVTEGIRLLLVGGVVVVALVVDALAVTYGQAAPAGLPLLALYSVAAGLDAGGSRWLYFVVAASGYLLLLLAEGQDRLSRWGRVFGGSGGSAGAAQSGYRGSGGQSGLPPHGGAMAPVRTGRRIGAMALGIALVAPVALPSLGGGLLGAAGAGRGIGNGGGTIAAVNPVVALQDNLNQSSNQQVLTYKTNAVDNSDLYLRIVALDQFNGTEWQPSKRSLTDVPKELPTPKGLGAGVKIKEVTTNIAASSAYQQIWLPLPYPAMKVNVGGHWRFEPEGRTIIGDRGQTTSGAKYSVQSWTVEPTAAQLANAPAPDAKFLAEYTKVPRSLPDVVAKTALQVTQGATNDYEKAVALQRWFTSGLFTYSTSVRSGTGVDAITRFLKDKQGFCVHFAFTMAAMARTLGIPARVAVGFTPGTLQADGAYSVGLKDAHAWPELYFQGVGWTRFEPTPSRGSTPGYTLDQTPASTAPGTDTPSKAGTEAPNVSASPTSSCSPKDQQLGNCDLLTTATAPGPTSTGLSQWNVLGISLLALLLLAVPAVPLLWRLRVRARRLGSGPSAAGNGGQGPDPDPGHPVAPGSSEPGQPHLRASNGARALAAWRELIDTGWDYGVLPDDSETPRRAVARLVLDGSLDETAGQAAMRVGHAAEQAMYAPRPQPAVGVADDVRLVREGLRRSTGRTTRLRAVLMPRSAARVVWELSDRWSETTQRWAVALRRALTALRRPSRQA</sequence>
<feature type="compositionally biased region" description="Polar residues" evidence="1">
    <location>
        <begin position="562"/>
        <end position="607"/>
    </location>
</feature>
<dbReference type="AlphaFoldDB" id="A0A4U0SRM2"/>
<name>A0A4U0SRM2_9ACTN</name>
<dbReference type="SMART" id="SM00460">
    <property type="entry name" value="TGc"/>
    <property type="match status" value="1"/>
</dbReference>
<dbReference type="PROSITE" id="PS51257">
    <property type="entry name" value="PROKAR_LIPOPROTEIN"/>
    <property type="match status" value="1"/>
</dbReference>
<keyword evidence="2" id="KW-0812">Transmembrane</keyword>
<dbReference type="InterPro" id="IPR052901">
    <property type="entry name" value="Bact_TGase-like"/>
</dbReference>
<dbReference type="OrthoDB" id="9804023at2"/>
<dbReference type="Pfam" id="PF11992">
    <property type="entry name" value="TgpA_N"/>
    <property type="match status" value="1"/>
</dbReference>
<dbReference type="InterPro" id="IPR038765">
    <property type="entry name" value="Papain-like_cys_pep_sf"/>
</dbReference>
<feature type="transmembrane region" description="Helical" evidence="2">
    <location>
        <begin position="632"/>
        <end position="654"/>
    </location>
</feature>
<feature type="signal peptide" evidence="3">
    <location>
        <begin position="1"/>
        <end position="18"/>
    </location>
</feature>
<dbReference type="EMBL" id="SUMC01000012">
    <property type="protein sequence ID" value="TKA10787.1"/>
    <property type="molecule type" value="Genomic_DNA"/>
</dbReference>
<evidence type="ECO:0000256" key="1">
    <source>
        <dbReference type="SAM" id="MobiDB-lite"/>
    </source>
</evidence>
<dbReference type="Gene3D" id="3.10.620.30">
    <property type="match status" value="1"/>
</dbReference>
<dbReference type="SUPFAM" id="SSF54001">
    <property type="entry name" value="Cysteine proteinases"/>
    <property type="match status" value="1"/>
</dbReference>
<dbReference type="PANTHER" id="PTHR42736">
    <property type="entry name" value="PROTEIN-GLUTAMINE GAMMA-GLUTAMYLTRANSFERASE"/>
    <property type="match status" value="1"/>
</dbReference>
<keyword evidence="2" id="KW-1133">Transmembrane helix</keyword>
<dbReference type="Pfam" id="PF01841">
    <property type="entry name" value="Transglut_core"/>
    <property type="match status" value="1"/>
</dbReference>
<evidence type="ECO:0000259" key="4">
    <source>
        <dbReference type="SMART" id="SM00460"/>
    </source>
</evidence>
<dbReference type="PANTHER" id="PTHR42736:SF1">
    <property type="entry name" value="PROTEIN-GLUTAMINE GAMMA-GLUTAMYLTRANSFERASE"/>
    <property type="match status" value="1"/>
</dbReference>
<feature type="region of interest" description="Disordered" evidence="1">
    <location>
        <begin position="666"/>
        <end position="698"/>
    </location>
</feature>
<feature type="transmembrane region" description="Helical" evidence="2">
    <location>
        <begin position="118"/>
        <end position="136"/>
    </location>
</feature>
<keyword evidence="3" id="KW-0732">Signal</keyword>
<evidence type="ECO:0000256" key="3">
    <source>
        <dbReference type="SAM" id="SignalP"/>
    </source>
</evidence>
<comment type="caution">
    <text evidence="5">The sequence shown here is derived from an EMBL/GenBank/DDBJ whole genome shotgun (WGS) entry which is preliminary data.</text>
</comment>